<accession>A0A0J8D8W0</accession>
<dbReference type="OrthoDB" id="1936659at2"/>
<protein>
    <submittedName>
        <fullName evidence="1">Uncharacterized protein</fullName>
    </submittedName>
</protein>
<organism evidence="1 2">
    <name type="scientific">Clostridium cylindrosporum DSM 605</name>
    <dbReference type="NCBI Taxonomy" id="1121307"/>
    <lineage>
        <taxon>Bacteria</taxon>
        <taxon>Bacillati</taxon>
        <taxon>Bacillota</taxon>
        <taxon>Clostridia</taxon>
        <taxon>Eubacteriales</taxon>
        <taxon>Clostridiaceae</taxon>
        <taxon>Clostridium</taxon>
    </lineage>
</organism>
<evidence type="ECO:0000313" key="1">
    <source>
        <dbReference type="EMBL" id="KMT22312.1"/>
    </source>
</evidence>
<proteinExistence type="predicted"/>
<keyword evidence="2" id="KW-1185">Reference proteome</keyword>
<name>A0A0J8D8W0_CLOCY</name>
<dbReference type="RefSeq" id="WP_048570129.1">
    <property type="nucleotide sequence ID" value="NZ_LFVU01000023.1"/>
</dbReference>
<evidence type="ECO:0000313" key="2">
    <source>
        <dbReference type="Proteomes" id="UP000036756"/>
    </source>
</evidence>
<gene>
    <name evidence="1" type="ORF">CLCY_17c00060</name>
</gene>
<dbReference type="Proteomes" id="UP000036756">
    <property type="component" value="Unassembled WGS sequence"/>
</dbReference>
<dbReference type="AlphaFoldDB" id="A0A0J8D8W0"/>
<dbReference type="STRING" id="1121307.CLCY_17c00060"/>
<sequence length="194" mass="22823">MNREEFKSLSDIERIEFFISQYEQGHSHSDIVKEHGLAKNTVADTFKRNGYVNDKAIGQYVLQKYDESATTIECYESNTKVTQKKAVVQKSYNDVTLKAEMINTISWVKEQQEKQQEQEELFAWIRKQMNNENIIEISKLDISDEATKGEVVGKTFKVYDDVLDRFNKFCNNYTYKKQDILSQALHEFLNKYNN</sequence>
<comment type="caution">
    <text evidence="1">The sequence shown here is derived from an EMBL/GenBank/DDBJ whole genome shotgun (WGS) entry which is preliminary data.</text>
</comment>
<dbReference type="EMBL" id="LFVU01000023">
    <property type="protein sequence ID" value="KMT22312.1"/>
    <property type="molecule type" value="Genomic_DNA"/>
</dbReference>
<reference evidence="1 2" key="1">
    <citation type="submission" date="2015-06" db="EMBL/GenBank/DDBJ databases">
        <title>Draft genome sequence of the purine-degrading Clostridium cylindrosporum HC-1 (DSM 605).</title>
        <authorList>
            <person name="Poehlein A."/>
            <person name="Schiel-Bengelsdorf B."/>
            <person name="Bengelsdorf F."/>
            <person name="Daniel R."/>
            <person name="Duerre P."/>
        </authorList>
    </citation>
    <scope>NUCLEOTIDE SEQUENCE [LARGE SCALE GENOMIC DNA]</scope>
    <source>
        <strain evidence="1 2">DSM 605</strain>
    </source>
</reference>
<dbReference type="PATRIC" id="fig|1121307.3.peg.333"/>